<feature type="compositionally biased region" description="Basic and acidic residues" evidence="1">
    <location>
        <begin position="75"/>
        <end position="86"/>
    </location>
</feature>
<feature type="compositionally biased region" description="Basic residues" evidence="1">
    <location>
        <begin position="631"/>
        <end position="640"/>
    </location>
</feature>
<evidence type="ECO:0000313" key="3">
    <source>
        <dbReference type="Proteomes" id="UP000700334"/>
    </source>
</evidence>
<name>A0A8J6DST8_GALPY</name>
<accession>A0A8J6DST8</accession>
<feature type="compositionally biased region" description="Basic residues" evidence="1">
    <location>
        <begin position="330"/>
        <end position="340"/>
    </location>
</feature>
<feature type="compositionally biased region" description="Low complexity" evidence="1">
    <location>
        <begin position="641"/>
        <end position="651"/>
    </location>
</feature>
<feature type="region of interest" description="Disordered" evidence="1">
    <location>
        <begin position="1"/>
        <end position="167"/>
    </location>
</feature>
<feature type="region of interest" description="Disordered" evidence="1">
    <location>
        <begin position="205"/>
        <end position="441"/>
    </location>
</feature>
<gene>
    <name evidence="2" type="ORF">J0S82_015326</name>
</gene>
<protein>
    <submittedName>
        <fullName evidence="2">Ankyrin repeat domain-containing protein 10</fullName>
    </submittedName>
</protein>
<sequence length="651" mass="67845">MPGAGRGRGWEGQAGNIGRAAPQRQGTLWAARSLSRVQQGPAGGRLSLRSPGREWSESEKHVRTGRRQRAGRSPSRREGSPEDRAATRVGPGGWAVGGHRAGEVMQERSRGPQPRAPSRARRRRDSVQSASSASAPSPGHGLGRRASTRKPLQLGRGGALREQVPAERADARALLSAGSAAGPRACPCPSARGGHAASACLLRVLPWSPPRPGPPAGVSGKKSREHREQSRAKTVRLLQGSAGDRADPAPAARRRLPPAGAERSSRNSAHLTAWATRAPGTAAGALRNSRRRPCGARPPGHPAETRTRPHLEAPPGRPAPGPPPQAPPRPRPRPARRRPRPGLLRPRPGPSRPIRPRSPQAPPRRSGPGCRRPRPGPARPIPPRPPQAPPRPIPPRPPQAPPRPIRPRPPQAPPRRSGPGRRRPRPAAGPAPGPAPVRASLGGRRDAAATALLPLLCARRRPVGSSRRVLSARQPASRGLAMAAAGASAGVEAGFSSEELLSLRFPLHRACRDGDLAALCSLLQQAPRAHLAAEDSFYGWTPVHWAAHFGKVGAGALRRHFPRLGGQGRAAGGAGRVGSAGGSGVAGAEGPWRMRGGGGAGRVGSAGGSGVAGAEGPRRMRGGATFERGRLRGAARRRGRASGASPGPGRR</sequence>
<feature type="compositionally biased region" description="Gly residues" evidence="1">
    <location>
        <begin position="567"/>
        <end position="587"/>
    </location>
</feature>
<feature type="compositionally biased region" description="Pro residues" evidence="1">
    <location>
        <begin position="375"/>
        <end position="413"/>
    </location>
</feature>
<proteinExistence type="predicted"/>
<dbReference type="AlphaFoldDB" id="A0A8J6DST8"/>
<feature type="compositionally biased region" description="Basic and acidic residues" evidence="1">
    <location>
        <begin position="51"/>
        <end position="62"/>
    </location>
</feature>
<dbReference type="OrthoDB" id="5402602at2759"/>
<dbReference type="SUPFAM" id="SSF48403">
    <property type="entry name" value="Ankyrin repeat"/>
    <property type="match status" value="1"/>
</dbReference>
<dbReference type="Proteomes" id="UP000700334">
    <property type="component" value="Unassembled WGS sequence"/>
</dbReference>
<reference evidence="2" key="1">
    <citation type="journal article" date="2021" name="Evol. Appl.">
        <title>The genome of the Pyrenean desman and the effects of bottlenecks and inbreeding on the genomic landscape of an endangered species.</title>
        <authorList>
            <person name="Escoda L."/>
            <person name="Castresana J."/>
        </authorList>
    </citation>
    <scope>NUCLEOTIDE SEQUENCE</scope>
    <source>
        <strain evidence="2">IBE-C5619</strain>
    </source>
</reference>
<feature type="compositionally biased region" description="Gly residues" evidence="1">
    <location>
        <begin position="595"/>
        <end position="613"/>
    </location>
</feature>
<feature type="compositionally biased region" description="Low complexity" evidence="1">
    <location>
        <begin position="127"/>
        <end position="138"/>
    </location>
</feature>
<keyword evidence="3" id="KW-1185">Reference proteome</keyword>
<organism evidence="2 3">
    <name type="scientific">Galemys pyrenaicus</name>
    <name type="common">Iberian desman</name>
    <name type="synonym">Pyrenean desman</name>
    <dbReference type="NCBI Taxonomy" id="202257"/>
    <lineage>
        <taxon>Eukaryota</taxon>
        <taxon>Metazoa</taxon>
        <taxon>Chordata</taxon>
        <taxon>Craniata</taxon>
        <taxon>Vertebrata</taxon>
        <taxon>Euteleostomi</taxon>
        <taxon>Mammalia</taxon>
        <taxon>Eutheria</taxon>
        <taxon>Laurasiatheria</taxon>
        <taxon>Eulipotyphla</taxon>
        <taxon>Talpidae</taxon>
        <taxon>Galemys</taxon>
    </lineage>
</organism>
<feature type="compositionally biased region" description="Gly residues" evidence="1">
    <location>
        <begin position="1"/>
        <end position="12"/>
    </location>
</feature>
<comment type="caution">
    <text evidence="2">The sequence shown here is derived from an EMBL/GenBank/DDBJ whole genome shotgun (WGS) entry which is preliminary data.</text>
</comment>
<evidence type="ECO:0000256" key="1">
    <source>
        <dbReference type="SAM" id="MobiDB-lite"/>
    </source>
</evidence>
<dbReference type="Gene3D" id="1.25.40.20">
    <property type="entry name" value="Ankyrin repeat-containing domain"/>
    <property type="match status" value="1"/>
</dbReference>
<feature type="region of interest" description="Disordered" evidence="1">
    <location>
        <begin position="567"/>
        <end position="651"/>
    </location>
</feature>
<dbReference type="InterPro" id="IPR036770">
    <property type="entry name" value="Ankyrin_rpt-contain_sf"/>
</dbReference>
<evidence type="ECO:0000313" key="2">
    <source>
        <dbReference type="EMBL" id="KAG8517043.1"/>
    </source>
</evidence>
<dbReference type="EMBL" id="JAGFMF010011662">
    <property type="protein sequence ID" value="KAG8517043.1"/>
    <property type="molecule type" value="Genomic_DNA"/>
</dbReference>
<feature type="compositionally biased region" description="Basic and acidic residues" evidence="1">
    <location>
        <begin position="100"/>
        <end position="110"/>
    </location>
</feature>
<feature type="compositionally biased region" description="Pro residues" evidence="1">
    <location>
        <begin position="315"/>
        <end position="329"/>
    </location>
</feature>